<evidence type="ECO:0000259" key="1">
    <source>
        <dbReference type="Pfam" id="PF14294"/>
    </source>
</evidence>
<proteinExistence type="predicted"/>
<sequence length="75" mass="9065">MYTGRIVFSQLMAFMPIPDFRRCFRRYRGNRRVRTFTCLDQFLCMAFAQLTFRESSSNSGPLMRYEHVPENWARV</sequence>
<accession>A0A0F8Y3S5</accession>
<comment type="caution">
    <text evidence="2">The sequence shown here is derived from an EMBL/GenBank/DDBJ whole genome shotgun (WGS) entry which is preliminary data.</text>
</comment>
<organism evidence="2">
    <name type="scientific">marine sediment metagenome</name>
    <dbReference type="NCBI Taxonomy" id="412755"/>
    <lineage>
        <taxon>unclassified sequences</taxon>
        <taxon>metagenomes</taxon>
        <taxon>ecological metagenomes</taxon>
    </lineage>
</organism>
<protein>
    <recommendedName>
        <fullName evidence="1">DUF4372 domain-containing protein</fullName>
    </recommendedName>
</protein>
<dbReference type="Pfam" id="PF14294">
    <property type="entry name" value="DUF4372"/>
    <property type="match status" value="1"/>
</dbReference>
<feature type="domain" description="DUF4372" evidence="1">
    <location>
        <begin position="4"/>
        <end position="55"/>
    </location>
</feature>
<gene>
    <name evidence="2" type="ORF">LCGC14_3169360</name>
</gene>
<evidence type="ECO:0000313" key="2">
    <source>
        <dbReference type="EMBL" id="KKK42896.1"/>
    </source>
</evidence>
<dbReference type="InterPro" id="IPR025399">
    <property type="entry name" value="DUF4372"/>
</dbReference>
<dbReference type="EMBL" id="LAZR01070295">
    <property type="protein sequence ID" value="KKK42896.1"/>
    <property type="molecule type" value="Genomic_DNA"/>
</dbReference>
<name>A0A0F8Y3S5_9ZZZZ</name>
<dbReference type="AlphaFoldDB" id="A0A0F8Y3S5"/>
<reference evidence="2" key="1">
    <citation type="journal article" date="2015" name="Nature">
        <title>Complex archaea that bridge the gap between prokaryotes and eukaryotes.</title>
        <authorList>
            <person name="Spang A."/>
            <person name="Saw J.H."/>
            <person name="Jorgensen S.L."/>
            <person name="Zaremba-Niedzwiedzka K."/>
            <person name="Martijn J."/>
            <person name="Lind A.E."/>
            <person name="van Eijk R."/>
            <person name="Schleper C."/>
            <person name="Guy L."/>
            <person name="Ettema T.J."/>
        </authorList>
    </citation>
    <scope>NUCLEOTIDE SEQUENCE</scope>
</reference>